<feature type="compositionally biased region" description="Polar residues" evidence="1">
    <location>
        <begin position="39"/>
        <end position="57"/>
    </location>
</feature>
<keyword evidence="3" id="KW-1185">Reference proteome</keyword>
<evidence type="ECO:0000256" key="1">
    <source>
        <dbReference type="SAM" id="MobiDB-lite"/>
    </source>
</evidence>
<protein>
    <submittedName>
        <fullName evidence="2">Uncharacterized protein</fullName>
    </submittedName>
</protein>
<feature type="compositionally biased region" description="Polar residues" evidence="1">
    <location>
        <begin position="72"/>
        <end position="83"/>
    </location>
</feature>
<comment type="caution">
    <text evidence="2">The sequence shown here is derived from an EMBL/GenBank/DDBJ whole genome shotgun (WGS) entry which is preliminary data.</text>
</comment>
<evidence type="ECO:0000313" key="3">
    <source>
        <dbReference type="Proteomes" id="UP000697127"/>
    </source>
</evidence>
<dbReference type="EMBL" id="PUHW01000226">
    <property type="protein sequence ID" value="KAG0687712.1"/>
    <property type="molecule type" value="Genomic_DNA"/>
</dbReference>
<feature type="region of interest" description="Disordered" evidence="1">
    <location>
        <begin position="39"/>
        <end position="106"/>
    </location>
</feature>
<dbReference type="OrthoDB" id="3992150at2759"/>
<proteinExistence type="predicted"/>
<evidence type="ECO:0000313" key="2">
    <source>
        <dbReference type="EMBL" id="KAG0687712.1"/>
    </source>
</evidence>
<dbReference type="Proteomes" id="UP000697127">
    <property type="component" value="Unassembled WGS sequence"/>
</dbReference>
<sequence length="368" mass="41589">MFTRRSVKVLSQVRSFATDAGEASSTPKMDTLLEKLASITNTKSSPSNGNQTMISQSKGKKKMYNGQKRNSKPYTKDNSFQSFKKTDSRNFNKEGNQKKRGTDSVSRTIQTVSHFDRFKNPKKTVTGNTESETKLNNIGLSFADLQEARALYIRSKLNPSKNINLNTNENSVYSFLHSRAVHKAESYDLDSNKFSKFKDIPNIYKSTQISKSELELSKDKLGYDAKSRILRALEQITTKRGFKLNDVEKKNVNYLPYNGLLYPYSNTTLPNNLARPKANLSNFSNIPEDEIATTIATVVRGERPELIFNSKETYKTEQLKVNAQVVVNGLNRNSQLQVDNLHISMSKVMLGKEPIKILPQPIIAPKKL</sequence>
<dbReference type="AlphaFoldDB" id="A0A9P6WKE1"/>
<organism evidence="2 3">
    <name type="scientific">Pichia californica</name>
    <dbReference type="NCBI Taxonomy" id="460514"/>
    <lineage>
        <taxon>Eukaryota</taxon>
        <taxon>Fungi</taxon>
        <taxon>Dikarya</taxon>
        <taxon>Ascomycota</taxon>
        <taxon>Saccharomycotina</taxon>
        <taxon>Pichiomycetes</taxon>
        <taxon>Pichiales</taxon>
        <taxon>Pichiaceae</taxon>
        <taxon>Pichia</taxon>
    </lineage>
</organism>
<name>A0A9P6WKE1_9ASCO</name>
<reference evidence="2" key="1">
    <citation type="submission" date="2020-11" db="EMBL/GenBank/DDBJ databases">
        <title>Kefir isolates.</title>
        <authorList>
            <person name="Marcisauskas S."/>
            <person name="Kim Y."/>
            <person name="Blasche S."/>
        </authorList>
    </citation>
    <scope>NUCLEOTIDE SEQUENCE</scope>
    <source>
        <strain evidence="2">Olga-1</strain>
    </source>
</reference>
<feature type="compositionally biased region" description="Basic and acidic residues" evidence="1">
    <location>
        <begin position="84"/>
        <end position="102"/>
    </location>
</feature>
<accession>A0A9P6WKE1</accession>
<gene>
    <name evidence="2" type="ORF">C6P40_001979</name>
</gene>